<dbReference type="InterPro" id="IPR057286">
    <property type="entry name" value="PUA_NSUN2"/>
</dbReference>
<feature type="region of interest" description="Disordered" evidence="11">
    <location>
        <begin position="532"/>
        <end position="652"/>
    </location>
</feature>
<keyword evidence="3" id="KW-0820">tRNA-binding</keyword>
<dbReference type="Pfam" id="PF25378">
    <property type="entry name" value="PUA_NSUN2"/>
    <property type="match status" value="1"/>
</dbReference>
<feature type="binding site" evidence="10">
    <location>
        <begin position="182"/>
        <end position="188"/>
    </location>
    <ligand>
        <name>S-adenosyl-L-methionine</name>
        <dbReference type="ChEBI" id="CHEBI:59789"/>
    </ligand>
</feature>
<dbReference type="InterPro" id="IPR018314">
    <property type="entry name" value="RsmB/NOL1/NOP2-like_CS"/>
</dbReference>
<dbReference type="PRINTS" id="PR02008">
    <property type="entry name" value="RCMTFAMILY"/>
</dbReference>
<evidence type="ECO:0000256" key="8">
    <source>
        <dbReference type="ARBA" id="ARBA00022884"/>
    </source>
</evidence>
<evidence type="ECO:0000256" key="11">
    <source>
        <dbReference type="SAM" id="MobiDB-lite"/>
    </source>
</evidence>
<keyword evidence="6 10" id="KW-0949">S-adenosyl-L-methionine</keyword>
<gene>
    <name evidence="13" type="primary">NCL1</name>
    <name evidence="13" type="ORF">H2201_002155</name>
</gene>
<dbReference type="SUPFAM" id="SSF53335">
    <property type="entry name" value="S-adenosyl-L-methionine-dependent methyltransferases"/>
    <property type="match status" value="1"/>
</dbReference>
<keyword evidence="7" id="KW-0819">tRNA processing</keyword>
<feature type="region of interest" description="Disordered" evidence="11">
    <location>
        <begin position="1"/>
        <end position="37"/>
    </location>
</feature>
<dbReference type="Pfam" id="PF25376">
    <property type="entry name" value="Pre-PUA_NSUN2"/>
    <property type="match status" value="1"/>
</dbReference>
<feature type="binding site" evidence="10">
    <location>
        <position position="253"/>
    </location>
    <ligand>
        <name>S-adenosyl-L-methionine</name>
        <dbReference type="ChEBI" id="CHEBI:59789"/>
    </ligand>
</feature>
<dbReference type="PANTHER" id="PTHR22808:SF1">
    <property type="entry name" value="RNA CYTOSINE-C(5)-METHYLTRANSFERASE NSUN2-RELATED"/>
    <property type="match status" value="1"/>
</dbReference>
<feature type="compositionally biased region" description="Basic and acidic residues" evidence="11">
    <location>
        <begin position="643"/>
        <end position="652"/>
    </location>
</feature>
<evidence type="ECO:0000256" key="9">
    <source>
        <dbReference type="ARBA" id="ARBA00023242"/>
    </source>
</evidence>
<protein>
    <submittedName>
        <fullName evidence="13">tRNA (Cytosine-5-)-methyltransferase ncl1</fullName>
        <ecNumber evidence="13">2.1.1.202</ecNumber>
    </submittedName>
</protein>
<dbReference type="InterPro" id="IPR057285">
    <property type="entry name" value="Pre-PUA_NSUN2"/>
</dbReference>
<dbReference type="InterPro" id="IPR029063">
    <property type="entry name" value="SAM-dependent_MTases_sf"/>
</dbReference>
<keyword evidence="9" id="KW-0539">Nucleus</keyword>
<feature type="region of interest" description="Disordered" evidence="11">
    <location>
        <begin position="847"/>
        <end position="892"/>
    </location>
</feature>
<feature type="region of interest" description="Disordered" evidence="11">
    <location>
        <begin position="932"/>
        <end position="958"/>
    </location>
</feature>
<dbReference type="EMBL" id="JAPDRL010000011">
    <property type="protein sequence ID" value="KAJ9667620.1"/>
    <property type="molecule type" value="Genomic_DNA"/>
</dbReference>
<dbReference type="Gene3D" id="3.40.50.150">
    <property type="entry name" value="Vaccinia Virus protein VP39"/>
    <property type="match status" value="1"/>
</dbReference>
<dbReference type="GO" id="GO:0032259">
    <property type="term" value="P:methylation"/>
    <property type="evidence" value="ECO:0007669"/>
    <property type="project" value="UniProtKB-KW"/>
</dbReference>
<evidence type="ECO:0000256" key="2">
    <source>
        <dbReference type="ARBA" id="ARBA00007494"/>
    </source>
</evidence>
<dbReference type="PRINTS" id="PR02011">
    <property type="entry name" value="RCMTNCL1"/>
</dbReference>
<keyword evidence="14" id="KW-1185">Reference proteome</keyword>
<feature type="compositionally biased region" description="Basic and acidic residues" evidence="11">
    <location>
        <begin position="854"/>
        <end position="863"/>
    </location>
</feature>
<dbReference type="InterPro" id="IPR049560">
    <property type="entry name" value="MeTrfase_RsmB-F_NOP2_cat"/>
</dbReference>
<evidence type="ECO:0000313" key="14">
    <source>
        <dbReference type="Proteomes" id="UP001172684"/>
    </source>
</evidence>
<dbReference type="InterPro" id="IPR023267">
    <property type="entry name" value="RCMT"/>
</dbReference>
<evidence type="ECO:0000256" key="7">
    <source>
        <dbReference type="ARBA" id="ARBA00022694"/>
    </source>
</evidence>
<sequence>MGRRGRGGNRGGGRGGRGRGRGGSRGRDYRSGPANYTELEKKNENFENYYNALGIVDEDEREQFWTALKRELPNSFRFTGSKGHALSVQQRLIDRYIPQITSVTYEGQPVPPPTPLEWFPEKLAWSMTTPKQVVRKFPPFASFQKFLVSETSVGNISRQEVVSMIPPLLMDIRPGMTVLDLCAAPGSKSAQLIEMVHGGEEARVRQVLHNLNEQQGRGMSPDGMEIEAEMSQAQSEDDWSDDGRATGLLIANDVDYRRAQMLVHQVKRLNSPNMIVTNHDATLFPSIKLSSEPDQPGRYLKFDRILADVPCSGDGTARKNPNIWKDWIPGNGLGLYATQVRILVRALQMLKVGGRVVYSTCSMNPVEDEAVVASAIDRCGGVSKVKIVDCSDALPGLKRRPGLNDWKIMDKTGRMWGSWKEVEEAREAQGEEGFGRLVEGMFPPVTESEDEKLALERCIRVYPHLQDTGAFFIAVLEKQTEIKARPESRSKTTAPKPPVATLLDALNAKIENGTNGDVDRNLHDAYENLAPMKVDPDNALDDSNAPPTARQNRANTPPATKRPLEDDEEDGGVSLDSPTKRVKTDTDDSRMVHFPPPPAAQLEPEKYEDTGDEPLELDTINGGQEPYQPPSRPDQPPKKRRDQPHEEPFKYLDPDHEELQGIYKFYEVSPRFPRDRFMVRNATGQPVKAIYYTSTLTREILTQNEGKGMKFVHCGVKMFMKQDAQGQDVCRWRIQSEGMPIIEPWVGEGRIVRLYKRETLRKLLIEMFPRVAQDGWKDLGEIGERVRDIGMGCCVLRVETSDDEDGFKERLVLPLWRSISSLNLMLPKEDRKAMLLRLYNDDSPLVDNSKNRFKQQDTSRDISRSSPAGTPPPESGVVEATDEPETILDEDGGVVLNTAMDSDVEETTTGIGGKGIGPEHKAMEAEDRMKADAQNKADNTREIAPGVTDEEDVFNKGI</sequence>
<comment type="similarity">
    <text evidence="2 10">Belongs to the class I-like SAM-binding methyltransferase superfamily. RsmB/NOP family.</text>
</comment>
<evidence type="ECO:0000256" key="4">
    <source>
        <dbReference type="ARBA" id="ARBA00022603"/>
    </source>
</evidence>
<comment type="caution">
    <text evidence="13">The sequence shown here is derived from an EMBL/GenBank/DDBJ whole genome shotgun (WGS) entry which is preliminary data.</text>
</comment>
<dbReference type="Pfam" id="PF01189">
    <property type="entry name" value="Methyltr_RsmB-F"/>
    <property type="match status" value="1"/>
</dbReference>
<organism evidence="13 14">
    <name type="scientific">Coniosporium apollinis</name>
    <dbReference type="NCBI Taxonomy" id="61459"/>
    <lineage>
        <taxon>Eukaryota</taxon>
        <taxon>Fungi</taxon>
        <taxon>Dikarya</taxon>
        <taxon>Ascomycota</taxon>
        <taxon>Pezizomycotina</taxon>
        <taxon>Dothideomycetes</taxon>
        <taxon>Dothideomycetes incertae sedis</taxon>
        <taxon>Coniosporium</taxon>
    </lineage>
</organism>
<feature type="binding site" evidence="10">
    <location>
        <position position="308"/>
    </location>
    <ligand>
        <name>S-adenosyl-L-methionine</name>
        <dbReference type="ChEBI" id="CHEBI:59789"/>
    </ligand>
</feature>
<evidence type="ECO:0000313" key="13">
    <source>
        <dbReference type="EMBL" id="KAJ9667620.1"/>
    </source>
</evidence>
<reference evidence="13" key="1">
    <citation type="submission" date="2022-10" db="EMBL/GenBank/DDBJ databases">
        <title>Culturing micro-colonial fungi from biological soil crusts in the Mojave desert and describing Neophaeococcomyces mojavensis, and introducing the new genera and species Taxawa tesnikishii.</title>
        <authorList>
            <person name="Kurbessoian T."/>
            <person name="Stajich J.E."/>
        </authorList>
    </citation>
    <scope>NUCLEOTIDE SEQUENCE</scope>
    <source>
        <strain evidence="13">TK_1</strain>
    </source>
</reference>
<feature type="domain" description="SAM-dependent MTase RsmB/NOP-type" evidence="12">
    <location>
        <begin position="64"/>
        <end position="479"/>
    </location>
</feature>
<feature type="compositionally biased region" description="Polar residues" evidence="11">
    <location>
        <begin position="545"/>
        <end position="558"/>
    </location>
</feature>
<evidence type="ECO:0000256" key="3">
    <source>
        <dbReference type="ARBA" id="ARBA00022555"/>
    </source>
</evidence>
<feature type="active site" description="Nucleophile" evidence="10">
    <location>
        <position position="361"/>
    </location>
</feature>
<dbReference type="GO" id="GO:0008168">
    <property type="term" value="F:methyltransferase activity"/>
    <property type="evidence" value="ECO:0007669"/>
    <property type="project" value="UniProtKB-KW"/>
</dbReference>
<dbReference type="EC" id="2.1.1.202" evidence="13"/>
<dbReference type="PROSITE" id="PS01153">
    <property type="entry name" value="NOL1_NOP2_SUN"/>
    <property type="match status" value="1"/>
</dbReference>
<keyword evidence="8 10" id="KW-0694">RNA-binding</keyword>
<name>A0ABQ9NZ26_9PEZI</name>
<proteinExistence type="inferred from homology"/>
<dbReference type="PROSITE" id="PS51686">
    <property type="entry name" value="SAM_MT_RSMB_NOP"/>
    <property type="match status" value="1"/>
</dbReference>
<dbReference type="InterPro" id="IPR001678">
    <property type="entry name" value="MeTrfase_RsmB-F_NOP2_dom"/>
</dbReference>
<dbReference type="Proteomes" id="UP001172684">
    <property type="component" value="Unassembled WGS sequence"/>
</dbReference>
<dbReference type="InterPro" id="IPR023270">
    <property type="entry name" value="RCMT_NCL1"/>
</dbReference>
<dbReference type="PANTHER" id="PTHR22808">
    <property type="entry name" value="NCL1 YEAST -RELATED NOL1/NOP2/FMU SUN DOMAIN-CONTAINING"/>
    <property type="match status" value="1"/>
</dbReference>
<feature type="compositionally biased region" description="Acidic residues" evidence="11">
    <location>
        <begin position="880"/>
        <end position="892"/>
    </location>
</feature>
<evidence type="ECO:0000256" key="1">
    <source>
        <dbReference type="ARBA" id="ARBA00004123"/>
    </source>
</evidence>
<evidence type="ECO:0000256" key="5">
    <source>
        <dbReference type="ARBA" id="ARBA00022679"/>
    </source>
</evidence>
<keyword evidence="5 10" id="KW-0808">Transferase</keyword>
<evidence type="ECO:0000256" key="6">
    <source>
        <dbReference type="ARBA" id="ARBA00022691"/>
    </source>
</evidence>
<accession>A0ABQ9NZ26</accession>
<keyword evidence="4 10" id="KW-0489">Methyltransferase</keyword>
<feature type="compositionally biased region" description="Basic and acidic residues" evidence="11">
    <location>
        <begin position="932"/>
        <end position="941"/>
    </location>
</feature>
<feature type="region of interest" description="Disordered" evidence="11">
    <location>
        <begin position="905"/>
        <end position="924"/>
    </location>
</feature>
<feature type="binding site" evidence="10">
    <location>
        <position position="280"/>
    </location>
    <ligand>
        <name>S-adenosyl-L-methionine</name>
        <dbReference type="ChEBI" id="CHEBI:59789"/>
    </ligand>
</feature>
<comment type="subcellular location">
    <subcellularLocation>
        <location evidence="1">Nucleus</location>
    </subcellularLocation>
</comment>
<evidence type="ECO:0000259" key="12">
    <source>
        <dbReference type="PROSITE" id="PS51686"/>
    </source>
</evidence>
<evidence type="ECO:0000256" key="10">
    <source>
        <dbReference type="PROSITE-ProRule" id="PRU01023"/>
    </source>
</evidence>
<feature type="compositionally biased region" description="Basic and acidic residues" evidence="11">
    <location>
        <begin position="578"/>
        <end position="591"/>
    </location>
</feature>